<organism evidence="5 6">
    <name type="scientific">Limimonas halophila</name>
    <dbReference type="NCBI Taxonomy" id="1082479"/>
    <lineage>
        <taxon>Bacteria</taxon>
        <taxon>Pseudomonadati</taxon>
        <taxon>Pseudomonadota</taxon>
        <taxon>Alphaproteobacteria</taxon>
        <taxon>Rhodospirillales</taxon>
        <taxon>Rhodovibrionaceae</taxon>
        <taxon>Limimonas</taxon>
    </lineage>
</organism>
<keyword evidence="1" id="KW-0227">DNA damage</keyword>
<keyword evidence="2" id="KW-0378">Hydrolase</keyword>
<dbReference type="GO" id="GO:0008263">
    <property type="term" value="F:pyrimidine-specific mismatch base pair DNA N-glycosylase activity"/>
    <property type="evidence" value="ECO:0007669"/>
    <property type="project" value="TreeGrafter"/>
</dbReference>
<dbReference type="GO" id="GO:0004844">
    <property type="term" value="F:uracil DNA N-glycosylase activity"/>
    <property type="evidence" value="ECO:0007669"/>
    <property type="project" value="TreeGrafter"/>
</dbReference>
<dbReference type="InterPro" id="IPR005122">
    <property type="entry name" value="Uracil-DNA_glycosylase-like"/>
</dbReference>
<dbReference type="PANTHER" id="PTHR12159:SF9">
    <property type="entry name" value="G_T MISMATCH-SPECIFIC THYMINE DNA GLYCOSYLASE"/>
    <property type="match status" value="1"/>
</dbReference>
<dbReference type="SUPFAM" id="SSF52141">
    <property type="entry name" value="Uracil-DNA glycosylase-like"/>
    <property type="match status" value="1"/>
</dbReference>
<reference evidence="5 6" key="1">
    <citation type="submission" date="2016-10" db="EMBL/GenBank/DDBJ databases">
        <authorList>
            <person name="de Groot N.N."/>
        </authorList>
    </citation>
    <scope>NUCLEOTIDE SEQUENCE [LARGE SCALE GENOMIC DNA]</scope>
    <source>
        <strain evidence="5 6">DSM 25584</strain>
    </source>
</reference>
<evidence type="ECO:0000256" key="2">
    <source>
        <dbReference type="ARBA" id="ARBA00022801"/>
    </source>
</evidence>
<evidence type="ECO:0000259" key="4">
    <source>
        <dbReference type="Pfam" id="PF03167"/>
    </source>
</evidence>
<sequence length="175" mass="18361">MTPALSGAALPDVLEPGLRVVFCGSAAGRVSAARGAYYAGPGNRFWCALAQAGLTPHELRPEDFRSLPRHGLGLTDLCKTASGGDAELPRDGDDVAGLIARIDRVRPAWVAFVGKRPARVVYGRRVATGEQPDSPFAASRVFVLPSPSGAARGHWSLAPWLELAALAGFQPPPTP</sequence>
<dbReference type="STRING" id="1082479.SAMN05216241_10820"/>
<dbReference type="EMBL" id="FNCE01000008">
    <property type="protein sequence ID" value="SDG28494.1"/>
    <property type="molecule type" value="Genomic_DNA"/>
</dbReference>
<dbReference type="PANTHER" id="PTHR12159">
    <property type="entry name" value="G/T AND G/U MISMATCH-SPECIFIC DNA GLYCOSYLASE"/>
    <property type="match status" value="1"/>
</dbReference>
<dbReference type="InterPro" id="IPR015637">
    <property type="entry name" value="MUG/TDG"/>
</dbReference>
<dbReference type="AlphaFoldDB" id="A0A1G7T0D4"/>
<dbReference type="Pfam" id="PF03167">
    <property type="entry name" value="UDG"/>
    <property type="match status" value="1"/>
</dbReference>
<evidence type="ECO:0000256" key="1">
    <source>
        <dbReference type="ARBA" id="ARBA00022763"/>
    </source>
</evidence>
<evidence type="ECO:0000313" key="6">
    <source>
        <dbReference type="Proteomes" id="UP000199415"/>
    </source>
</evidence>
<dbReference type="Proteomes" id="UP000199415">
    <property type="component" value="Unassembled WGS sequence"/>
</dbReference>
<dbReference type="Gene3D" id="3.40.470.10">
    <property type="entry name" value="Uracil-DNA glycosylase-like domain"/>
    <property type="match status" value="1"/>
</dbReference>
<name>A0A1G7T0D4_9PROT</name>
<protein>
    <submittedName>
        <fullName evidence="5">G/U mismatch-specific uracil-DNA glycosylase</fullName>
    </submittedName>
</protein>
<gene>
    <name evidence="5" type="ORF">SAMN05216241_10820</name>
</gene>
<evidence type="ECO:0000256" key="3">
    <source>
        <dbReference type="ARBA" id="ARBA00023204"/>
    </source>
</evidence>
<keyword evidence="6" id="KW-1185">Reference proteome</keyword>
<dbReference type="CDD" id="cd10028">
    <property type="entry name" value="UDG-F2_TDG_MUG"/>
    <property type="match status" value="1"/>
</dbReference>
<proteinExistence type="predicted"/>
<keyword evidence="3" id="KW-0234">DNA repair</keyword>
<dbReference type="InterPro" id="IPR036895">
    <property type="entry name" value="Uracil-DNA_glycosylase-like_sf"/>
</dbReference>
<evidence type="ECO:0000313" key="5">
    <source>
        <dbReference type="EMBL" id="SDG28494.1"/>
    </source>
</evidence>
<accession>A0A1G7T0D4</accession>
<feature type="domain" description="Uracil-DNA glycosylase-like" evidence="4">
    <location>
        <begin position="12"/>
        <end position="166"/>
    </location>
</feature>
<dbReference type="GO" id="GO:0006285">
    <property type="term" value="P:base-excision repair, AP site formation"/>
    <property type="evidence" value="ECO:0007669"/>
    <property type="project" value="InterPro"/>
</dbReference>